<evidence type="ECO:0000256" key="15">
    <source>
        <dbReference type="ARBA" id="ARBA00023136"/>
    </source>
</evidence>
<dbReference type="EMBL" id="JN398367">
    <property type="protein sequence ID" value="AEV94338.1"/>
    <property type="molecule type" value="Genomic_DNA"/>
</dbReference>
<evidence type="ECO:0000256" key="8">
    <source>
        <dbReference type="ARBA" id="ARBA00022792"/>
    </source>
</evidence>
<evidence type="ECO:0000256" key="10">
    <source>
        <dbReference type="ARBA" id="ARBA00022982"/>
    </source>
</evidence>
<evidence type="ECO:0000256" key="3">
    <source>
        <dbReference type="ARBA" id="ARBA00012944"/>
    </source>
</evidence>
<evidence type="ECO:0000256" key="14">
    <source>
        <dbReference type="ARBA" id="ARBA00023128"/>
    </source>
</evidence>
<keyword evidence="12 17" id="KW-0520">NAD</keyword>
<dbReference type="InterPro" id="IPR050175">
    <property type="entry name" value="Complex_I_Subunit_2"/>
</dbReference>
<comment type="subcellular location">
    <subcellularLocation>
        <location evidence="1 17">Mitochondrion inner membrane</location>
        <topology evidence="1 17">Multi-pass membrane protein</topology>
    </subcellularLocation>
</comment>
<evidence type="ECO:0000256" key="16">
    <source>
        <dbReference type="ARBA" id="ARBA00049551"/>
    </source>
</evidence>
<keyword evidence="13 17" id="KW-0830">Ubiquinone</keyword>
<dbReference type="PANTHER" id="PTHR46552:SF1">
    <property type="entry name" value="NADH-UBIQUINONE OXIDOREDUCTASE CHAIN 2"/>
    <property type="match status" value="1"/>
</dbReference>
<evidence type="ECO:0000256" key="4">
    <source>
        <dbReference type="ARBA" id="ARBA00021008"/>
    </source>
</evidence>
<protein>
    <recommendedName>
        <fullName evidence="4 17">NADH-ubiquinone oxidoreductase chain 2</fullName>
        <ecNumber evidence="3 17">7.1.1.2</ecNumber>
    </recommendedName>
</protein>
<evidence type="ECO:0000256" key="12">
    <source>
        <dbReference type="ARBA" id="ARBA00023027"/>
    </source>
</evidence>
<organism evidence="19">
    <name type="scientific">Solecurtus divaricatus</name>
    <name type="common">divaricate short razor</name>
    <dbReference type="NCBI Taxonomy" id="444102"/>
    <lineage>
        <taxon>Eukaryota</taxon>
        <taxon>Metazoa</taxon>
        <taxon>Spiralia</taxon>
        <taxon>Lophotrochozoa</taxon>
        <taxon>Mollusca</taxon>
        <taxon>Bivalvia</taxon>
        <taxon>Autobranchia</taxon>
        <taxon>Heteroconchia</taxon>
        <taxon>Euheterodonta</taxon>
        <taxon>Imparidentia</taxon>
        <taxon>Neoheterodontei</taxon>
        <taxon>Cardiida</taxon>
        <taxon>Tellinoidea</taxon>
        <taxon>Solecurtidae</taxon>
        <taxon>Solecurtus</taxon>
    </lineage>
</organism>
<reference evidence="19" key="1">
    <citation type="submission" date="2011-07" db="EMBL/GenBank/DDBJ databases">
        <title>The complete mitochondrial genomes of six heterodont bivalves (Tellinoidea and Solenoidea): extensive gene rearrangements and phylogenetic implications.</title>
        <authorList>
            <person name="Yuan Y."/>
            <person name="Li Q."/>
        </authorList>
    </citation>
    <scope>NUCLEOTIDE SEQUENCE</scope>
</reference>
<evidence type="ECO:0000256" key="6">
    <source>
        <dbReference type="ARBA" id="ARBA00022660"/>
    </source>
</evidence>
<dbReference type="GO" id="GO:0006120">
    <property type="term" value="P:mitochondrial electron transport, NADH to ubiquinone"/>
    <property type="evidence" value="ECO:0007669"/>
    <property type="project" value="InterPro"/>
</dbReference>
<keyword evidence="10 17" id="KW-0249">Electron transport</keyword>
<feature type="transmembrane region" description="Helical" evidence="17">
    <location>
        <begin position="206"/>
        <end position="224"/>
    </location>
</feature>
<keyword evidence="7 17" id="KW-0812">Transmembrane</keyword>
<keyword evidence="9 17" id="KW-1278">Translocase</keyword>
<geneLocation type="mitochondrion" evidence="19"/>
<evidence type="ECO:0000256" key="5">
    <source>
        <dbReference type="ARBA" id="ARBA00022448"/>
    </source>
</evidence>
<evidence type="ECO:0000259" key="18">
    <source>
        <dbReference type="Pfam" id="PF00361"/>
    </source>
</evidence>
<keyword evidence="5" id="KW-0813">Transport</keyword>
<keyword evidence="11 17" id="KW-1133">Transmembrane helix</keyword>
<dbReference type="InterPro" id="IPR001750">
    <property type="entry name" value="ND/Mrp_TM"/>
</dbReference>
<evidence type="ECO:0000256" key="17">
    <source>
        <dbReference type="RuleBase" id="RU003403"/>
    </source>
</evidence>
<comment type="catalytic activity">
    <reaction evidence="16 17">
        <text>a ubiquinone + NADH + 5 H(+)(in) = a ubiquinol + NAD(+) + 4 H(+)(out)</text>
        <dbReference type="Rhea" id="RHEA:29091"/>
        <dbReference type="Rhea" id="RHEA-COMP:9565"/>
        <dbReference type="Rhea" id="RHEA-COMP:9566"/>
        <dbReference type="ChEBI" id="CHEBI:15378"/>
        <dbReference type="ChEBI" id="CHEBI:16389"/>
        <dbReference type="ChEBI" id="CHEBI:17976"/>
        <dbReference type="ChEBI" id="CHEBI:57540"/>
        <dbReference type="ChEBI" id="CHEBI:57945"/>
        <dbReference type="EC" id="7.1.1.2"/>
    </reaction>
</comment>
<evidence type="ECO:0000256" key="13">
    <source>
        <dbReference type="ARBA" id="ARBA00023075"/>
    </source>
</evidence>
<evidence type="ECO:0000256" key="1">
    <source>
        <dbReference type="ARBA" id="ARBA00004448"/>
    </source>
</evidence>
<evidence type="ECO:0000256" key="2">
    <source>
        <dbReference type="ARBA" id="ARBA00007012"/>
    </source>
</evidence>
<dbReference type="PRINTS" id="PR01436">
    <property type="entry name" value="NADHDHGNASE2"/>
</dbReference>
<feature type="transmembrane region" description="Helical" evidence="17">
    <location>
        <begin position="6"/>
        <end position="26"/>
    </location>
</feature>
<keyword evidence="8 17" id="KW-0999">Mitochondrion inner membrane</keyword>
<name>I6NHV8_9BIVA</name>
<comment type="function">
    <text evidence="17">Core subunit of the mitochondrial membrane respiratory chain NADH dehydrogenase (Complex I) which catalyzes electron transfer from NADH through the respiratory chain, using ubiquinone as an electron acceptor. Essential for the catalytic activity and assembly of complex I.</text>
</comment>
<evidence type="ECO:0000256" key="7">
    <source>
        <dbReference type="ARBA" id="ARBA00022692"/>
    </source>
</evidence>
<gene>
    <name evidence="19" type="primary">nad2</name>
</gene>
<dbReference type="EC" id="7.1.1.2" evidence="3 17"/>
<feature type="transmembrane region" description="Helical" evidence="17">
    <location>
        <begin position="143"/>
        <end position="171"/>
    </location>
</feature>
<proteinExistence type="inferred from homology"/>
<keyword evidence="15 17" id="KW-0472">Membrane</keyword>
<dbReference type="GO" id="GO:0005743">
    <property type="term" value="C:mitochondrial inner membrane"/>
    <property type="evidence" value="ECO:0007669"/>
    <property type="project" value="UniProtKB-SubCell"/>
</dbReference>
<feature type="transmembrane region" description="Helical" evidence="17">
    <location>
        <begin position="31"/>
        <end position="49"/>
    </location>
</feature>
<dbReference type="InterPro" id="IPR003917">
    <property type="entry name" value="NADH_UbQ_OxRdtase_chain2"/>
</dbReference>
<feature type="transmembrane region" description="Helical" evidence="17">
    <location>
        <begin position="69"/>
        <end position="88"/>
    </location>
</feature>
<dbReference type="Pfam" id="PF00361">
    <property type="entry name" value="Proton_antipo_M"/>
    <property type="match status" value="1"/>
</dbReference>
<dbReference type="PANTHER" id="PTHR46552">
    <property type="entry name" value="NADH-UBIQUINONE OXIDOREDUCTASE CHAIN 2"/>
    <property type="match status" value="1"/>
</dbReference>
<sequence length="353" mass="37800">MVWGVMVSPSLIVFAGVSVLGVVLVIMSSGLLGMWLCLELGFFGFIPILNGKSVGENESASKYFVVQSVGSGVLLVGLILVSGEFFLVGGGMMWQHMTNLMMVVGLMIKLGVFPMHFWFPSVMGSASWLSCFWLSVVQKVGPFWVLGGLGFSGWVLGSLGFMLVCTSLVGAFGGLAQVQFRPLLAYSSLGQTGWMGLVSILSSELFLYYMILYSGLLVGLLYGLNAINSYSFFSVPGWNLGKGLFFWIFGCSFFISLSGLPPLAGSALKLVGVLTIVDKYYFYVVVLIGSSMISLYYYLSVFISGVVCIGGNSFSFYDSLAGGSGLGLIIIMLVGLNWVGGFPLFMICGGLVL</sequence>
<evidence type="ECO:0000313" key="19">
    <source>
        <dbReference type="EMBL" id="AEV94338.1"/>
    </source>
</evidence>
<feature type="transmembrane region" description="Helical" evidence="17">
    <location>
        <begin position="244"/>
        <end position="264"/>
    </location>
</feature>
<evidence type="ECO:0000256" key="9">
    <source>
        <dbReference type="ARBA" id="ARBA00022967"/>
    </source>
</evidence>
<keyword evidence="14 17" id="KW-0496">Mitochondrion</keyword>
<evidence type="ECO:0000256" key="11">
    <source>
        <dbReference type="ARBA" id="ARBA00022989"/>
    </source>
</evidence>
<comment type="similarity">
    <text evidence="2 17">Belongs to the complex I subunit 2 family.</text>
</comment>
<dbReference type="AlphaFoldDB" id="I6NHV8"/>
<feature type="domain" description="NADH:quinone oxidoreductase/Mrp antiporter transmembrane" evidence="18">
    <location>
        <begin position="29"/>
        <end position="291"/>
    </location>
</feature>
<accession>I6NHV8</accession>
<keyword evidence="6 17" id="KW-0679">Respiratory chain</keyword>
<dbReference type="GO" id="GO:0008137">
    <property type="term" value="F:NADH dehydrogenase (ubiquinone) activity"/>
    <property type="evidence" value="ECO:0007669"/>
    <property type="project" value="UniProtKB-EC"/>
</dbReference>